<evidence type="ECO:0000256" key="5">
    <source>
        <dbReference type="ARBA" id="ARBA00023136"/>
    </source>
</evidence>
<dbReference type="STRING" id="334426.A0A158PLI6"/>
<evidence type="ECO:0000259" key="6">
    <source>
        <dbReference type="SMART" id="SM01201"/>
    </source>
</evidence>
<sequence>MRSIYEPGQEGFLPTFGPSFLNFFGFEKLKRLKWFKEKEKDMIKEDEGSKYLARLLVSVDCTDYVDESVQRTFIDHSSLLHSKNFEKVHRYNVYCSFFACNLINPLFASDEITFMVSMGEYGSTGTNASHNRSSVLGVLPDHDDTKYFSMPWGNHKPMADVPGLWEHVDARMERSNAIKKISLPDIIIKMLAANKVVGYIKVPARKIFFSENEALSGEWCGQMQALTMAWPTAADRKSRQENFPAVVHARMWFGKRGFEWSWKEAIMPAEIKTYFEIFSYQSNWVVRNSHDMWVCSSDGRATIDDKLFEVHEWRDKKADHRFRRRCIKRTRKAVNFQNENFETYQQSLGDTKWEDLLPVVKNSARGFLRVNFLTKSKETLVVDNSLNPVWNETIIFDKPFSDMIATAEKGGETGLNLLPSNGKSSLPLRCILGLGTFSEGLFAITH</sequence>
<dbReference type="Gene3D" id="2.60.40.150">
    <property type="entry name" value="C2 domain"/>
    <property type="match status" value="1"/>
</dbReference>
<comment type="subcellular location">
    <subcellularLocation>
        <location evidence="1">Membrane</location>
        <topology evidence="1">Single-pass membrane protein</topology>
    </subcellularLocation>
</comment>
<name>A0A158PLI6_ANGCS</name>
<dbReference type="InterPro" id="IPR035892">
    <property type="entry name" value="C2_domain_sf"/>
</dbReference>
<dbReference type="GO" id="GO:0061025">
    <property type="term" value="P:membrane fusion"/>
    <property type="evidence" value="ECO:0007669"/>
    <property type="project" value="TreeGrafter"/>
</dbReference>
<evidence type="ECO:0000256" key="4">
    <source>
        <dbReference type="ARBA" id="ARBA00022989"/>
    </source>
</evidence>
<evidence type="ECO:0000313" key="7">
    <source>
        <dbReference type="EMBL" id="VDM62990.1"/>
    </source>
</evidence>
<evidence type="ECO:0000256" key="2">
    <source>
        <dbReference type="ARBA" id="ARBA00022692"/>
    </source>
</evidence>
<feature type="domain" description="Ferlin B-domain" evidence="6">
    <location>
        <begin position="179"/>
        <end position="255"/>
    </location>
</feature>
<dbReference type="PANTHER" id="PTHR12546:SF33">
    <property type="entry name" value="SPERM VESICLE FUSION PROTEIN FER-1"/>
    <property type="match status" value="1"/>
</dbReference>
<dbReference type="InterPro" id="IPR037721">
    <property type="entry name" value="Ferlin"/>
</dbReference>
<dbReference type="SMART" id="SM01201">
    <property type="entry name" value="FerB"/>
    <property type="match status" value="1"/>
</dbReference>
<dbReference type="AlphaFoldDB" id="A0A158PLI6"/>
<keyword evidence="3" id="KW-0677">Repeat</keyword>
<reference evidence="9" key="1">
    <citation type="submission" date="2016-04" db="UniProtKB">
        <authorList>
            <consortium name="WormBaseParasite"/>
        </authorList>
    </citation>
    <scope>IDENTIFICATION</scope>
</reference>
<dbReference type="Proteomes" id="UP000267027">
    <property type="component" value="Unassembled WGS sequence"/>
</dbReference>
<dbReference type="Pfam" id="PF00168">
    <property type="entry name" value="C2"/>
    <property type="match status" value="1"/>
</dbReference>
<gene>
    <name evidence="7" type="ORF">ACOC_LOCUS11405</name>
</gene>
<dbReference type="Pfam" id="PF08150">
    <property type="entry name" value="FerB"/>
    <property type="match status" value="1"/>
</dbReference>
<protein>
    <submittedName>
        <fullName evidence="9">FerB domain-containing protein</fullName>
    </submittedName>
</protein>
<dbReference type="InterPro" id="IPR012561">
    <property type="entry name" value="Ferlin_B-domain"/>
</dbReference>
<dbReference type="SUPFAM" id="SSF49562">
    <property type="entry name" value="C2 domain (Calcium/lipid-binding domain, CaLB)"/>
    <property type="match status" value="1"/>
</dbReference>
<keyword evidence="4" id="KW-1133">Transmembrane helix</keyword>
<keyword evidence="5" id="KW-0472">Membrane</keyword>
<dbReference type="GO" id="GO:0007009">
    <property type="term" value="P:plasma membrane organization"/>
    <property type="evidence" value="ECO:0007669"/>
    <property type="project" value="TreeGrafter"/>
</dbReference>
<keyword evidence="2" id="KW-0812">Transmembrane</keyword>
<evidence type="ECO:0000313" key="9">
    <source>
        <dbReference type="WBParaSite" id="ACOC_0001140401-mRNA-1"/>
    </source>
</evidence>
<accession>A0A158PLI6</accession>
<dbReference type="OrthoDB" id="5855768at2759"/>
<evidence type="ECO:0000313" key="8">
    <source>
        <dbReference type="Proteomes" id="UP000267027"/>
    </source>
</evidence>
<dbReference type="WBParaSite" id="ACOC_0001140401-mRNA-1">
    <property type="protein sequence ID" value="ACOC_0001140401-mRNA-1"/>
    <property type="gene ID" value="ACOC_0001140401"/>
</dbReference>
<dbReference type="GO" id="GO:0016020">
    <property type="term" value="C:membrane"/>
    <property type="evidence" value="ECO:0007669"/>
    <property type="project" value="UniProtKB-SubCell"/>
</dbReference>
<evidence type="ECO:0000256" key="1">
    <source>
        <dbReference type="ARBA" id="ARBA00004167"/>
    </source>
</evidence>
<dbReference type="EMBL" id="UYYA01004686">
    <property type="protein sequence ID" value="VDM62990.1"/>
    <property type="molecule type" value="Genomic_DNA"/>
</dbReference>
<proteinExistence type="predicted"/>
<keyword evidence="8" id="KW-1185">Reference proteome</keyword>
<dbReference type="PANTHER" id="PTHR12546">
    <property type="entry name" value="FER-1-LIKE"/>
    <property type="match status" value="1"/>
</dbReference>
<dbReference type="InterPro" id="IPR000008">
    <property type="entry name" value="C2_dom"/>
</dbReference>
<organism evidence="9">
    <name type="scientific">Angiostrongylus costaricensis</name>
    <name type="common">Nematode worm</name>
    <dbReference type="NCBI Taxonomy" id="334426"/>
    <lineage>
        <taxon>Eukaryota</taxon>
        <taxon>Metazoa</taxon>
        <taxon>Ecdysozoa</taxon>
        <taxon>Nematoda</taxon>
        <taxon>Chromadorea</taxon>
        <taxon>Rhabditida</taxon>
        <taxon>Rhabditina</taxon>
        <taxon>Rhabditomorpha</taxon>
        <taxon>Strongyloidea</taxon>
        <taxon>Metastrongylidae</taxon>
        <taxon>Angiostrongylus</taxon>
    </lineage>
</organism>
<reference evidence="7 8" key="2">
    <citation type="submission" date="2018-11" db="EMBL/GenBank/DDBJ databases">
        <authorList>
            <consortium name="Pathogen Informatics"/>
        </authorList>
    </citation>
    <scope>NUCLEOTIDE SEQUENCE [LARGE SCALE GENOMIC DNA]</scope>
    <source>
        <strain evidence="7 8">Costa Rica</strain>
    </source>
</reference>
<evidence type="ECO:0000256" key="3">
    <source>
        <dbReference type="ARBA" id="ARBA00022737"/>
    </source>
</evidence>